<dbReference type="InterPro" id="IPR003961">
    <property type="entry name" value="FN3_dom"/>
</dbReference>
<organism evidence="4 5">
    <name type="scientific">Pseudomonas monachiensis</name>
    <dbReference type="NCBI Taxonomy" id="3060212"/>
    <lineage>
        <taxon>Bacteria</taxon>
        <taxon>Pseudomonadati</taxon>
        <taxon>Pseudomonadota</taxon>
        <taxon>Gammaproteobacteria</taxon>
        <taxon>Pseudomonadales</taxon>
        <taxon>Pseudomonadaceae</taxon>
        <taxon>Pseudomonas</taxon>
    </lineage>
</organism>
<sequence>MSGHENESPLPGTAYVVPPITITASAQSTSAIRVIWGYLAGGGHTGSRVKWGVAGGPTEGEFDVPISSLTYIVSGLNPNTEYLIQIFGLKGGEVSPISKDAQAKTHPAASVPSSPTNLSATPSKNTIALSWSGPADASSYKISYGLAPSGAVIGSATSVAAAHTVSGLNAGTHYYFDVRSSNNVGDSAPTRITRQTLQVPATPVGLRATPTISTLEIQWFAATAADDYVIRYGIEPGGAVNTLTTRLLREALTNLNKNTLYFVEVSARNANGESSPSRITQRTLDGPPLPPKPGPLVVLDTFDTVRVSWATINQPGYEVAYGVLSQHPQVIARYETEHLTWLLRHLSPDVTYFIEVRAFNETGYSAPAYATVTIGPDRTQPRNLSNPGRTFNEASLTWDAPQDASYLIDYEITCPGRPVVRTSVREYLATGLIAEQEYRFTVQPRRPEGPVPALSAVIGVVTHDFVPPIRVTALKLTPSTPGNALLSWSASQDNVGVTGYEVRRNAGSWISVSGTSYPVSGLGSSDVFDVRAKDAAGNRSLSVTTTFTNGAAAATSS</sequence>
<evidence type="ECO:0000313" key="4">
    <source>
        <dbReference type="EMBL" id="MFM9519700.1"/>
    </source>
</evidence>
<feature type="region of interest" description="Disordered" evidence="2">
    <location>
        <begin position="271"/>
        <end position="290"/>
    </location>
</feature>
<feature type="domain" description="Fibronectin type-III" evidence="3">
    <location>
        <begin position="18"/>
        <end position="108"/>
    </location>
</feature>
<dbReference type="InterPro" id="IPR050991">
    <property type="entry name" value="ECM_Regulatory_Proteins"/>
</dbReference>
<feature type="domain" description="Fibronectin type-III" evidence="3">
    <location>
        <begin position="287"/>
        <end position="382"/>
    </location>
</feature>
<feature type="domain" description="Fibronectin type-III" evidence="3">
    <location>
        <begin position="111"/>
        <end position="202"/>
    </location>
</feature>
<dbReference type="Proteomes" id="UP001631987">
    <property type="component" value="Unassembled WGS sequence"/>
</dbReference>
<reference evidence="4 5" key="1">
    <citation type="submission" date="2024-12" db="EMBL/GenBank/DDBJ databases">
        <title>Pseudomonas species isolated from Lotus nodules promote plant growth.</title>
        <authorList>
            <person name="Yu Y.-H."/>
            <person name="Kurtenbach J."/>
            <person name="Crosbie D."/>
            <person name="Brachmann A."/>
            <person name="Marin M."/>
        </authorList>
    </citation>
    <scope>NUCLEOTIDE SEQUENCE [LARGE SCALE GENOMIC DNA]</scope>
    <source>
        <strain evidence="4 5">PLb12A</strain>
    </source>
</reference>
<gene>
    <name evidence="4" type="ORF">ACKKH4_20920</name>
</gene>
<name>A0ABW9HFA6_9PSED</name>
<evidence type="ECO:0000259" key="3">
    <source>
        <dbReference type="PROSITE" id="PS50853"/>
    </source>
</evidence>
<feature type="compositionally biased region" description="Polar residues" evidence="2">
    <location>
        <begin position="111"/>
        <end position="123"/>
    </location>
</feature>
<dbReference type="PANTHER" id="PTHR46708:SF2">
    <property type="entry name" value="FIBRONECTIN TYPE-III DOMAIN-CONTAINING PROTEIN"/>
    <property type="match status" value="1"/>
</dbReference>
<dbReference type="InterPro" id="IPR013783">
    <property type="entry name" value="Ig-like_fold"/>
</dbReference>
<keyword evidence="5" id="KW-1185">Reference proteome</keyword>
<dbReference type="InterPro" id="IPR036116">
    <property type="entry name" value="FN3_sf"/>
</dbReference>
<accession>A0ABW9HFA6</accession>
<dbReference type="PANTHER" id="PTHR46708">
    <property type="entry name" value="TENASCIN"/>
    <property type="match status" value="1"/>
</dbReference>
<protein>
    <submittedName>
        <fullName evidence="4">Fibronectin type III domain-containing protein</fullName>
    </submittedName>
</protein>
<dbReference type="SMART" id="SM00060">
    <property type="entry name" value="FN3"/>
    <property type="match status" value="6"/>
</dbReference>
<dbReference type="Pfam" id="PF00041">
    <property type="entry name" value="fn3"/>
    <property type="match status" value="1"/>
</dbReference>
<evidence type="ECO:0000313" key="5">
    <source>
        <dbReference type="Proteomes" id="UP001631987"/>
    </source>
</evidence>
<dbReference type="Gene3D" id="2.60.40.10">
    <property type="entry name" value="Immunoglobulins"/>
    <property type="match status" value="6"/>
</dbReference>
<dbReference type="EMBL" id="JBJVNW010000011">
    <property type="protein sequence ID" value="MFM9519700.1"/>
    <property type="molecule type" value="Genomic_DNA"/>
</dbReference>
<keyword evidence="1" id="KW-0677">Repeat</keyword>
<feature type="region of interest" description="Disordered" evidence="2">
    <location>
        <begin position="98"/>
        <end position="123"/>
    </location>
</feature>
<dbReference type="RefSeq" id="WP_409079055.1">
    <property type="nucleotide sequence ID" value="NZ_CP178857.1"/>
</dbReference>
<feature type="compositionally biased region" description="Polar residues" evidence="2">
    <location>
        <begin position="271"/>
        <end position="283"/>
    </location>
</feature>
<dbReference type="CDD" id="cd00063">
    <property type="entry name" value="FN3"/>
    <property type="match status" value="5"/>
</dbReference>
<evidence type="ECO:0000256" key="1">
    <source>
        <dbReference type="ARBA" id="ARBA00022737"/>
    </source>
</evidence>
<evidence type="ECO:0000256" key="2">
    <source>
        <dbReference type="SAM" id="MobiDB-lite"/>
    </source>
</evidence>
<proteinExistence type="predicted"/>
<dbReference type="PROSITE" id="PS50853">
    <property type="entry name" value="FN3"/>
    <property type="match status" value="3"/>
</dbReference>
<comment type="caution">
    <text evidence="4">The sequence shown here is derived from an EMBL/GenBank/DDBJ whole genome shotgun (WGS) entry which is preliminary data.</text>
</comment>
<dbReference type="SUPFAM" id="SSF49265">
    <property type="entry name" value="Fibronectin type III"/>
    <property type="match status" value="3"/>
</dbReference>